<dbReference type="InterPro" id="IPR029058">
    <property type="entry name" value="AB_hydrolase_fold"/>
</dbReference>
<organism evidence="3 4">
    <name type="scientific">Athelia psychrophila</name>
    <dbReference type="NCBI Taxonomy" id="1759441"/>
    <lineage>
        <taxon>Eukaryota</taxon>
        <taxon>Fungi</taxon>
        <taxon>Dikarya</taxon>
        <taxon>Basidiomycota</taxon>
        <taxon>Agaricomycotina</taxon>
        <taxon>Agaricomycetes</taxon>
        <taxon>Agaricomycetidae</taxon>
        <taxon>Atheliales</taxon>
        <taxon>Atheliaceae</taxon>
        <taxon>Athelia</taxon>
    </lineage>
</organism>
<evidence type="ECO:0000259" key="2">
    <source>
        <dbReference type="Pfam" id="PF00561"/>
    </source>
</evidence>
<keyword evidence="4" id="KW-1185">Reference proteome</keyword>
<evidence type="ECO:0000313" key="4">
    <source>
        <dbReference type="Proteomes" id="UP000076532"/>
    </source>
</evidence>
<evidence type="ECO:0000313" key="3">
    <source>
        <dbReference type="EMBL" id="KZP28275.1"/>
    </source>
</evidence>
<dbReference type="InterPro" id="IPR000073">
    <property type="entry name" value="AB_hydrolase_1"/>
</dbReference>
<protein>
    <submittedName>
        <fullName evidence="3">Alpha/beta-hydrolase</fullName>
    </submittedName>
</protein>
<feature type="region of interest" description="Disordered" evidence="1">
    <location>
        <begin position="74"/>
        <end position="93"/>
    </location>
</feature>
<dbReference type="EMBL" id="KV417504">
    <property type="protein sequence ID" value="KZP28275.1"/>
    <property type="molecule type" value="Genomic_DNA"/>
</dbReference>
<dbReference type="GO" id="GO:0046464">
    <property type="term" value="P:acylglycerol catabolic process"/>
    <property type="evidence" value="ECO:0007669"/>
    <property type="project" value="TreeGrafter"/>
</dbReference>
<name>A0A166RHI4_9AGAM</name>
<dbReference type="GO" id="GO:0016020">
    <property type="term" value="C:membrane"/>
    <property type="evidence" value="ECO:0007669"/>
    <property type="project" value="TreeGrafter"/>
</dbReference>
<sequence>MPSSLVLEPPKGPFGWYKVDPYPRPFPPVRSAPPLPAHLPALPFPPRAPTAISETYLLSTHIIPAAWPRVTPATAAPLEPAPSPSAGREERKRVHLRRADAIIDVQRRHAEAVTPLGAGDAKVHWNCVNRYVRRDLGHGSRKGVTLFLAHGTGMHKEIWEPALQYLLANPGTQVDEIWAIDAVQHGDSALLNQAVLSEAFDWMDNARDVVSFLVHYLPTQATASALPLHLPRLPAAEALARESDGLGDRTLVAIGHSMGGTSVTIAALHFPALFSALVLIDPIILRGAPDTATGTGADRWAHRHAHVLQTLQRRAAWPSRAAAHAALGASGYFGAWHPRVLARHVDFGLAPTGRGKGEVALKTAPAREAAVFAESYLPCEAYERLDGLDARVEMLWVVPGEGEDPGLDGLEGLRARVWRRPVNTTNVRVAGVGHLILQEKPEELAMELRKFLERKYGRQEADKARL</sequence>
<dbReference type="PANTHER" id="PTHR43798">
    <property type="entry name" value="MONOACYLGLYCEROL LIPASE"/>
    <property type="match status" value="1"/>
</dbReference>
<gene>
    <name evidence="3" type="ORF">FIBSPDRAFT_908685</name>
</gene>
<dbReference type="SUPFAM" id="SSF53474">
    <property type="entry name" value="alpha/beta-Hydrolases"/>
    <property type="match status" value="1"/>
</dbReference>
<feature type="domain" description="AB hydrolase-1" evidence="2">
    <location>
        <begin position="145"/>
        <end position="310"/>
    </location>
</feature>
<reference evidence="3 4" key="1">
    <citation type="journal article" date="2016" name="Mol. Biol. Evol.">
        <title>Comparative Genomics of Early-Diverging Mushroom-Forming Fungi Provides Insights into the Origins of Lignocellulose Decay Capabilities.</title>
        <authorList>
            <person name="Nagy L.G."/>
            <person name="Riley R."/>
            <person name="Tritt A."/>
            <person name="Adam C."/>
            <person name="Daum C."/>
            <person name="Floudas D."/>
            <person name="Sun H."/>
            <person name="Yadav J.S."/>
            <person name="Pangilinan J."/>
            <person name="Larsson K.H."/>
            <person name="Matsuura K."/>
            <person name="Barry K."/>
            <person name="Labutti K."/>
            <person name="Kuo R."/>
            <person name="Ohm R.A."/>
            <person name="Bhattacharya S.S."/>
            <person name="Shirouzu T."/>
            <person name="Yoshinaga Y."/>
            <person name="Martin F.M."/>
            <person name="Grigoriev I.V."/>
            <person name="Hibbett D.S."/>
        </authorList>
    </citation>
    <scope>NUCLEOTIDE SEQUENCE [LARGE SCALE GENOMIC DNA]</scope>
    <source>
        <strain evidence="3 4">CBS 109695</strain>
    </source>
</reference>
<dbReference type="AlphaFoldDB" id="A0A166RHI4"/>
<dbReference type="GO" id="GO:0047372">
    <property type="term" value="F:monoacylglycerol lipase activity"/>
    <property type="evidence" value="ECO:0007669"/>
    <property type="project" value="TreeGrafter"/>
</dbReference>
<dbReference type="Pfam" id="PF00561">
    <property type="entry name" value="Abhydrolase_1"/>
    <property type="match status" value="1"/>
</dbReference>
<proteinExistence type="predicted"/>
<evidence type="ECO:0000256" key="1">
    <source>
        <dbReference type="SAM" id="MobiDB-lite"/>
    </source>
</evidence>
<dbReference type="InterPro" id="IPR050266">
    <property type="entry name" value="AB_hydrolase_sf"/>
</dbReference>
<dbReference type="Gene3D" id="3.40.50.1820">
    <property type="entry name" value="alpha/beta hydrolase"/>
    <property type="match status" value="1"/>
</dbReference>
<accession>A0A166RHI4</accession>
<dbReference type="Proteomes" id="UP000076532">
    <property type="component" value="Unassembled WGS sequence"/>
</dbReference>
<dbReference type="OrthoDB" id="94039at2759"/>
<dbReference type="PANTHER" id="PTHR43798:SF5">
    <property type="entry name" value="MONOACYLGLYCEROL LIPASE ABHD6"/>
    <property type="match status" value="1"/>
</dbReference>
<dbReference type="STRING" id="436010.A0A166RHI4"/>